<evidence type="ECO:0000256" key="6">
    <source>
        <dbReference type="SAM" id="MobiDB-lite"/>
    </source>
</evidence>
<dbReference type="SUPFAM" id="SSF52058">
    <property type="entry name" value="L domain-like"/>
    <property type="match status" value="3"/>
</dbReference>
<evidence type="ECO:0000256" key="3">
    <source>
        <dbReference type="ARBA" id="ARBA00022737"/>
    </source>
</evidence>
<dbReference type="Pfam" id="PF20160">
    <property type="entry name" value="C-JID"/>
    <property type="match status" value="1"/>
</dbReference>
<dbReference type="Gene3D" id="3.80.10.10">
    <property type="entry name" value="Ribonuclease Inhibitor"/>
    <property type="match status" value="5"/>
</dbReference>
<reference evidence="8 9" key="1">
    <citation type="submission" date="2021-05" db="EMBL/GenBank/DDBJ databases">
        <title>Genome Assembly of Synthetic Allotetraploid Brassica napus Reveals Homoeologous Exchanges between Subgenomes.</title>
        <authorList>
            <person name="Davis J.T."/>
        </authorList>
    </citation>
    <scope>NUCLEOTIDE SEQUENCE [LARGE SCALE GENOMIC DNA]</scope>
    <source>
        <strain evidence="9">cv. Da-Ae</strain>
        <tissue evidence="8">Seedling</tissue>
    </source>
</reference>
<organism evidence="8 9">
    <name type="scientific">Brassica napus</name>
    <name type="common">Rape</name>
    <dbReference type="NCBI Taxonomy" id="3708"/>
    <lineage>
        <taxon>Eukaryota</taxon>
        <taxon>Viridiplantae</taxon>
        <taxon>Streptophyta</taxon>
        <taxon>Embryophyta</taxon>
        <taxon>Tracheophyta</taxon>
        <taxon>Spermatophyta</taxon>
        <taxon>Magnoliopsida</taxon>
        <taxon>eudicotyledons</taxon>
        <taxon>Gunneridae</taxon>
        <taxon>Pentapetalae</taxon>
        <taxon>rosids</taxon>
        <taxon>malvids</taxon>
        <taxon>Brassicales</taxon>
        <taxon>Brassicaceae</taxon>
        <taxon>Brassiceae</taxon>
        <taxon>Brassica</taxon>
    </lineage>
</organism>
<gene>
    <name evidence="8" type="ORF">HID58_077768</name>
</gene>
<evidence type="ECO:0000313" key="8">
    <source>
        <dbReference type="EMBL" id="KAH0870746.1"/>
    </source>
</evidence>
<dbReference type="Pfam" id="PF08243">
    <property type="entry name" value="SPT2"/>
    <property type="match status" value="1"/>
</dbReference>
<name>A0ABQ7YTI1_BRANA</name>
<feature type="domain" description="C-JID" evidence="7">
    <location>
        <begin position="1675"/>
        <end position="1818"/>
    </location>
</feature>
<evidence type="ECO:0000256" key="1">
    <source>
        <dbReference type="ARBA" id="ARBA00006461"/>
    </source>
</evidence>
<dbReference type="Gene3D" id="3.40.50.300">
    <property type="entry name" value="P-loop containing nucleotide triphosphate hydrolases"/>
    <property type="match status" value="1"/>
</dbReference>
<evidence type="ECO:0000256" key="2">
    <source>
        <dbReference type="ARBA" id="ARBA00022614"/>
    </source>
</evidence>
<dbReference type="InterPro" id="IPR045344">
    <property type="entry name" value="C-JID"/>
</dbReference>
<sequence length="2006" mass="227583">MPEDSEPRQLGGGELISLGLTEKKRSYSSRHCQKEAESMKASSVDIVEDTEDKLALSCNPSKQEEHAVAIFTTPVKELPLKPSATTADSKEIFVTENSGSVSDESNMIERTANDVSNKLLIIPSNDFGDFVGIEAHLEAMNSVLCLESEDVRMVGNVGPSGIGKSTIARALFSQLSSQFHYKAFVSYKRTIQDDYGMKLRWEEQMLADKSLIRITPSRGAVNMHSLLQKLGKEQSPFTIPENGGSWWILRIYGTENVLGMYFNTSELEGALFVNEESFKGMHNLTFLKVCKEWSGESGEGRLCLPRGYVYLPRKLRLLYWDEYPLTFMHFNFRAEILVKLTMENSNLEKLWEGVQPLRSLKKIRLDGSTKLKEIPDLSNAINLEKLNLWGCTSLVTLPSSIRYLNKLRKVSMEGCTKIEALPTDINLGCLDYLNLGGCSRLRRFPRISKNISGLILDGTSIDDEESSYLENIYGLTKLDWNGCSMRSMPLDFRSENLVYLTMRGSKLEMLWDGVQSLGNLVRLDLSGCENLIFFPDLSEATTLDHLELNDCKSLVVLPSSIRSLNKLTRLEMQGCTKLKVLPTDVNLESLKYLDLIGCSNLKSFPRISRNVSELYLNGTAIEEDKDCFFIGNMHGLTELVWSDCSMKYLPSSFCAESLVKFSVPGSKLEKLWEGIQYFNLSGCSRLRSFPQISTSIVYLHLDYTAIEEVPSWIGNISGLSRLTMRGCKKLEKVASNSFKLKSLLEIDFSDCEGVRTFSDDASVVTSNNEGHQPVTEEATFHLGHLTASEKNCASHSFFNPVSCLKFQNCFNLDQDARKLILQSGFKHAVLPGKEVHPYFRDQACGTSLTISLHESSLSLQVLQFKACILVEPPTGYPRNRYACIGVWWYFRGTRNIHNVCIDVNPCNVAHLVVFHFDLCLPKEVNCHPSELDYNDMAFDFESKSQHRIKGCGVRLIIVSPSKDGSCTSSETQYRQQCGESDMENGRSKKRLWMALTSEKPSKLLRGEDTLCTRGGQFHHPVRELPLMPSATNYDSSLVQQTQILCKSSGNSKATQKFNCVRTKHQKDQSKQNTLPDFDSYTIRTKSQRPLKKKKPATMSEDAKALSMIRQITDRYVGHGYDNRDLEACFDDIMKEERRSARIAREEDEMEAKLIAEEEERERQRKLLRRKKVSNGYQRRRLSSSCDRAVEMLFSFFYDSSCGARDYSKLRNRGTILSLSRLGTETVLGIYFNASALEEAFSMDEKSFEGMRNLQFLIVRDYVGYWVPQGRLLLPQGLFYIPRKLRLLRWDAYPSKCLPSNFKAEYLVELRMKNSSLEKLWEGTLPLGRLKKLIMSWSTYLKELPDLSNAKSLEEVYLDRCTSLATFPSSIQNLHKLRELDLEGCTELESFPILINLKSLDLEVEGCFWNNCLCGLDYLGCIMRCIPCKFRPATCLRSYGKASRYVCLGSLEMMDVSTCENLTEIPDLSMAPNLLYLRLNNCKSLVTVPSTIGNLFKLVKLEMEECTMLEVLPTDVNLPSLETLHLSGCSRLKSFPQISRSIANLYLNDTAIEDVPCCIENFWRLSELSMCGCKRLENISPNIFRLRSLKLVDFSDCGEVVTALSDASILATISIEDHFSLIPLFENTEERYKDGADIDWAGVSRNSEYLDFNNCFKLDRDARELIIRSYMKPKVLPGGEVPTYFTHRASGNSLTVTLPQSSLSQDFLGFKACIAVEPPNNAENVQMGLRWYFRGRSSVHHFMVYHHSFKMDEDHLLMFHFGFPLEEINYTSSELDYIHVEFEYCYHKYAASDIYGPDSNTQPCLLSLKMIKGCGLRLLNLSGSPYGAARISETEYGQQSGESDRESGRSNKRMRMMVRTSEEPSSLLCGKTVANTRLMTPNLELSLGLGETSTQMSLRSMIPSSSDSSSRFHGDGALLPSSEPCFRGKALYCDPMIREQQHTDTPFVDQSESPQLIRRADHRQQWKLLLLTSTRTSLKQTMTSEMGFRPWWCEKEVDVMTVTREDE</sequence>
<protein>
    <recommendedName>
        <fullName evidence="7">C-JID domain-containing protein</fullName>
    </recommendedName>
</protein>
<dbReference type="InterPro" id="IPR027417">
    <property type="entry name" value="P-loop_NTPase"/>
</dbReference>
<dbReference type="PANTHER" id="PTHR11017:SF274">
    <property type="entry name" value="ADP-RIBOSYL CYCLASE_CYCLIC ADP-RIBOSE HYDROLASE-RELATED"/>
    <property type="match status" value="1"/>
</dbReference>
<comment type="caution">
    <text evidence="8">The sequence shown here is derived from an EMBL/GenBank/DDBJ whole genome shotgun (WGS) entry which is preliminary data.</text>
</comment>
<keyword evidence="9" id="KW-1185">Reference proteome</keyword>
<dbReference type="PANTHER" id="PTHR11017">
    <property type="entry name" value="LEUCINE-RICH REPEAT-CONTAINING PROTEIN"/>
    <property type="match status" value="1"/>
</dbReference>
<evidence type="ECO:0000256" key="5">
    <source>
        <dbReference type="SAM" id="Coils"/>
    </source>
</evidence>
<feature type="coiled-coil region" evidence="5">
    <location>
        <begin position="1132"/>
        <end position="1166"/>
    </location>
</feature>
<dbReference type="EMBL" id="JAGKQM010000017">
    <property type="protein sequence ID" value="KAH0870746.1"/>
    <property type="molecule type" value="Genomic_DNA"/>
</dbReference>
<dbReference type="InterPro" id="IPR044974">
    <property type="entry name" value="Disease_R_plants"/>
</dbReference>
<feature type="region of interest" description="Disordered" evidence="6">
    <location>
        <begin position="1831"/>
        <end position="1851"/>
    </location>
</feature>
<dbReference type="Pfam" id="PF07725">
    <property type="entry name" value="LRR_3"/>
    <property type="match status" value="4"/>
</dbReference>
<comment type="similarity">
    <text evidence="1">Belongs to the SPT2 family.</text>
</comment>
<dbReference type="InterPro" id="IPR011713">
    <property type="entry name" value="Leu-rich_rpt_3"/>
</dbReference>
<dbReference type="SUPFAM" id="SSF52540">
    <property type="entry name" value="P-loop containing nucleoside triphosphate hydrolases"/>
    <property type="match status" value="1"/>
</dbReference>
<keyword evidence="3" id="KW-0677">Repeat</keyword>
<evidence type="ECO:0000256" key="4">
    <source>
        <dbReference type="ARBA" id="ARBA00023054"/>
    </source>
</evidence>
<dbReference type="InterPro" id="IPR032675">
    <property type="entry name" value="LRR_dom_sf"/>
</dbReference>
<dbReference type="Proteomes" id="UP000824890">
    <property type="component" value="Unassembled WGS sequence"/>
</dbReference>
<keyword evidence="4 5" id="KW-0175">Coiled coil</keyword>
<dbReference type="InterPro" id="IPR013256">
    <property type="entry name" value="Chromatin_SPT2"/>
</dbReference>
<dbReference type="PRINTS" id="PR00364">
    <property type="entry name" value="DISEASERSIST"/>
</dbReference>
<evidence type="ECO:0000259" key="7">
    <source>
        <dbReference type="Pfam" id="PF20160"/>
    </source>
</evidence>
<dbReference type="SMART" id="SM00784">
    <property type="entry name" value="SPT2"/>
    <property type="match status" value="1"/>
</dbReference>
<feature type="region of interest" description="Disordered" evidence="6">
    <location>
        <begin position="1"/>
        <end position="43"/>
    </location>
</feature>
<keyword evidence="2" id="KW-0433">Leucine-rich repeat</keyword>
<accession>A0ABQ7YTI1</accession>
<proteinExistence type="inferred from homology"/>
<evidence type="ECO:0000313" key="9">
    <source>
        <dbReference type="Proteomes" id="UP000824890"/>
    </source>
</evidence>